<accession>A0A0F9GLW3</accession>
<sequence>MTVLGKQLETRLLHPRAHILRSGEPLPSQKFNYIPGGNNDDRVFIFDYFPISLRTQI</sequence>
<reference evidence="1" key="1">
    <citation type="journal article" date="2015" name="Nature">
        <title>Complex archaea that bridge the gap between prokaryotes and eukaryotes.</title>
        <authorList>
            <person name="Spang A."/>
            <person name="Saw J.H."/>
            <person name="Jorgensen S.L."/>
            <person name="Zaremba-Niedzwiedzka K."/>
            <person name="Martijn J."/>
            <person name="Lind A.E."/>
            <person name="van Eijk R."/>
            <person name="Schleper C."/>
            <person name="Guy L."/>
            <person name="Ettema T.J."/>
        </authorList>
    </citation>
    <scope>NUCLEOTIDE SEQUENCE</scope>
</reference>
<proteinExistence type="predicted"/>
<protein>
    <submittedName>
        <fullName evidence="1">Uncharacterized protein</fullName>
    </submittedName>
</protein>
<name>A0A0F9GLW3_9ZZZZ</name>
<dbReference type="AlphaFoldDB" id="A0A0F9GLW3"/>
<comment type="caution">
    <text evidence="1">The sequence shown here is derived from an EMBL/GenBank/DDBJ whole genome shotgun (WGS) entry which is preliminary data.</text>
</comment>
<gene>
    <name evidence="1" type="ORF">LCGC14_2105310</name>
</gene>
<organism evidence="1">
    <name type="scientific">marine sediment metagenome</name>
    <dbReference type="NCBI Taxonomy" id="412755"/>
    <lineage>
        <taxon>unclassified sequences</taxon>
        <taxon>metagenomes</taxon>
        <taxon>ecological metagenomes</taxon>
    </lineage>
</organism>
<dbReference type="EMBL" id="LAZR01025905">
    <property type="protein sequence ID" value="KKL70400.1"/>
    <property type="molecule type" value="Genomic_DNA"/>
</dbReference>
<evidence type="ECO:0000313" key="1">
    <source>
        <dbReference type="EMBL" id="KKL70400.1"/>
    </source>
</evidence>